<dbReference type="InterPro" id="IPR017441">
    <property type="entry name" value="Protein_kinase_ATP_BS"/>
</dbReference>
<dbReference type="GO" id="GO:0044773">
    <property type="term" value="P:mitotic DNA damage checkpoint signaling"/>
    <property type="evidence" value="ECO:0007669"/>
    <property type="project" value="TreeGrafter"/>
</dbReference>
<dbReference type="PIRSF" id="PIRSF000654">
    <property type="entry name" value="Integrin-linked_kinase"/>
    <property type="match status" value="1"/>
</dbReference>
<dbReference type="GO" id="GO:0005524">
    <property type="term" value="F:ATP binding"/>
    <property type="evidence" value="ECO:0007669"/>
    <property type="project" value="UniProtKB-UniRule"/>
</dbReference>
<keyword evidence="1 3" id="KW-0547">Nucleotide-binding</keyword>
<dbReference type="GO" id="GO:0005737">
    <property type="term" value="C:cytoplasm"/>
    <property type="evidence" value="ECO:0007669"/>
    <property type="project" value="TreeGrafter"/>
</dbReference>
<evidence type="ECO:0000256" key="2">
    <source>
        <dbReference type="ARBA" id="ARBA00022840"/>
    </source>
</evidence>
<evidence type="ECO:0000313" key="7">
    <source>
        <dbReference type="Proteomes" id="UP000692954"/>
    </source>
</evidence>
<dbReference type="EMBL" id="CAJJDN010000053">
    <property type="protein sequence ID" value="CAD8088916.1"/>
    <property type="molecule type" value="Genomic_DNA"/>
</dbReference>
<dbReference type="InterPro" id="IPR008271">
    <property type="entry name" value="Ser/Thr_kinase_AS"/>
</dbReference>
<dbReference type="PROSITE" id="PS00108">
    <property type="entry name" value="PROTEIN_KINASE_ST"/>
    <property type="match status" value="1"/>
</dbReference>
<dbReference type="GO" id="GO:0004674">
    <property type="term" value="F:protein serine/threonine kinase activity"/>
    <property type="evidence" value="ECO:0007669"/>
    <property type="project" value="UniProtKB-KW"/>
</dbReference>
<dbReference type="InterPro" id="IPR000719">
    <property type="entry name" value="Prot_kinase_dom"/>
</dbReference>
<accession>A0A8S1NEY6</accession>
<evidence type="ECO:0000313" key="6">
    <source>
        <dbReference type="EMBL" id="CAD8088916.1"/>
    </source>
</evidence>
<feature type="binding site" evidence="3">
    <location>
        <position position="43"/>
    </location>
    <ligand>
        <name>ATP</name>
        <dbReference type="ChEBI" id="CHEBI:30616"/>
    </ligand>
</feature>
<evidence type="ECO:0000256" key="3">
    <source>
        <dbReference type="PROSITE-ProRule" id="PRU10141"/>
    </source>
</evidence>
<comment type="similarity">
    <text evidence="4">Belongs to the protein kinase superfamily.</text>
</comment>
<feature type="domain" description="Protein kinase" evidence="5">
    <location>
        <begin position="15"/>
        <end position="269"/>
    </location>
</feature>
<comment type="caution">
    <text evidence="6">The sequence shown here is derived from an EMBL/GenBank/DDBJ whole genome shotgun (WGS) entry which is preliminary data.</text>
</comment>
<organism evidence="6 7">
    <name type="scientific">Paramecium sonneborni</name>
    <dbReference type="NCBI Taxonomy" id="65129"/>
    <lineage>
        <taxon>Eukaryota</taxon>
        <taxon>Sar</taxon>
        <taxon>Alveolata</taxon>
        <taxon>Ciliophora</taxon>
        <taxon>Intramacronucleata</taxon>
        <taxon>Oligohymenophorea</taxon>
        <taxon>Peniculida</taxon>
        <taxon>Parameciidae</taxon>
        <taxon>Paramecium</taxon>
    </lineage>
</organism>
<dbReference type="CDD" id="cd14014">
    <property type="entry name" value="STKc_PknB_like"/>
    <property type="match status" value="1"/>
</dbReference>
<dbReference type="GO" id="GO:0005634">
    <property type="term" value="C:nucleus"/>
    <property type="evidence" value="ECO:0007669"/>
    <property type="project" value="TreeGrafter"/>
</dbReference>
<dbReference type="OrthoDB" id="312177at2759"/>
<dbReference type="SMART" id="SM00220">
    <property type="entry name" value="S_TKc"/>
    <property type="match status" value="1"/>
</dbReference>
<evidence type="ECO:0000259" key="5">
    <source>
        <dbReference type="PROSITE" id="PS50011"/>
    </source>
</evidence>
<evidence type="ECO:0000256" key="4">
    <source>
        <dbReference type="RuleBase" id="RU000304"/>
    </source>
</evidence>
<proteinExistence type="inferred from homology"/>
<protein>
    <recommendedName>
        <fullName evidence="5">Protein kinase domain-containing protein</fullName>
    </recommendedName>
</protein>
<reference evidence="6" key="1">
    <citation type="submission" date="2021-01" db="EMBL/GenBank/DDBJ databases">
        <authorList>
            <consortium name="Genoscope - CEA"/>
            <person name="William W."/>
        </authorList>
    </citation>
    <scope>NUCLEOTIDE SEQUENCE</scope>
</reference>
<dbReference type="Proteomes" id="UP000692954">
    <property type="component" value="Unassembled WGS sequence"/>
</dbReference>
<keyword evidence="4" id="KW-0418">Kinase</keyword>
<evidence type="ECO:0000256" key="1">
    <source>
        <dbReference type="ARBA" id="ARBA00022741"/>
    </source>
</evidence>
<gene>
    <name evidence="6" type="ORF">PSON_ATCC_30995.1.T0530169</name>
</gene>
<dbReference type="PROSITE" id="PS00107">
    <property type="entry name" value="PROTEIN_KINASE_ATP"/>
    <property type="match status" value="1"/>
</dbReference>
<name>A0A8S1NEY6_9CILI</name>
<sequence length="284" mass="32945">MMKTNEMIQVENIQVKKGTVIGKGTYGVVYQAQSKDGNLVALKMQMLITEHEMEVLKSLQGKNFENLIQIFAFEEQGNGIYIIMELGKNIDLNSLPDKRMACLQMAQGVSELHKLNFFHRDLKPSNYVIGKDNKIKLIDFGLAKTIANEAQTKGRGTRLYIAPEVYITQDYDESVDIWSLGLIFYEIFTNSKFFETSYDYELMKQKIEITQFQINQKLEKQEKKKIINKQQKELLQKMIIQRLDNEGKIVKSITRPSIDEVINMIKKFNDLGQTQQQVQVQQQK</sequence>
<keyword evidence="4" id="KW-0723">Serine/threonine-protein kinase</keyword>
<dbReference type="PROSITE" id="PS50011">
    <property type="entry name" value="PROTEIN_KINASE_DOM"/>
    <property type="match status" value="1"/>
</dbReference>
<dbReference type="PANTHER" id="PTHR44167:SF24">
    <property type="entry name" value="SERINE_THREONINE-PROTEIN KINASE CHK2"/>
    <property type="match status" value="1"/>
</dbReference>
<dbReference type="PANTHER" id="PTHR44167">
    <property type="entry name" value="OVARIAN-SPECIFIC SERINE/THREONINE-PROTEIN KINASE LOK-RELATED"/>
    <property type="match status" value="1"/>
</dbReference>
<dbReference type="AlphaFoldDB" id="A0A8S1NEY6"/>
<keyword evidence="4" id="KW-0808">Transferase</keyword>
<dbReference type="Pfam" id="PF00069">
    <property type="entry name" value="Pkinase"/>
    <property type="match status" value="1"/>
</dbReference>
<keyword evidence="7" id="KW-1185">Reference proteome</keyword>
<keyword evidence="2 3" id="KW-0067">ATP-binding</keyword>